<keyword evidence="2" id="KW-1185">Reference proteome</keyword>
<organism evidence="1 2">
    <name type="scientific">Halobaculum halobium</name>
    <dbReference type="NCBI Taxonomy" id="3032281"/>
    <lineage>
        <taxon>Archaea</taxon>
        <taxon>Methanobacteriati</taxon>
        <taxon>Methanobacteriota</taxon>
        <taxon>Stenosarchaea group</taxon>
        <taxon>Halobacteria</taxon>
        <taxon>Halobacteriales</taxon>
        <taxon>Haloferacaceae</taxon>
        <taxon>Halobaculum</taxon>
    </lineage>
</organism>
<evidence type="ECO:0000313" key="2">
    <source>
        <dbReference type="Proteomes" id="UP001596443"/>
    </source>
</evidence>
<evidence type="ECO:0008006" key="3">
    <source>
        <dbReference type="Google" id="ProtNLM"/>
    </source>
</evidence>
<dbReference type="AlphaFoldDB" id="A0ABD5T898"/>
<dbReference type="RefSeq" id="WP_284062276.1">
    <property type="nucleotide sequence ID" value="NZ_CP126158.1"/>
</dbReference>
<evidence type="ECO:0000313" key="1">
    <source>
        <dbReference type="EMBL" id="MFC6785419.1"/>
    </source>
</evidence>
<accession>A0ABD5T898</accession>
<name>A0ABD5T898_9EURY</name>
<dbReference type="SUPFAM" id="SSF52540">
    <property type="entry name" value="P-loop containing nucleoside triphosphate hydrolases"/>
    <property type="match status" value="1"/>
</dbReference>
<reference evidence="1 2" key="1">
    <citation type="journal article" date="2019" name="Int. J. Syst. Evol. Microbiol.">
        <title>The Global Catalogue of Microorganisms (GCM) 10K type strain sequencing project: providing services to taxonomists for standard genome sequencing and annotation.</title>
        <authorList>
            <consortium name="The Broad Institute Genomics Platform"/>
            <consortium name="The Broad Institute Genome Sequencing Center for Infectious Disease"/>
            <person name="Wu L."/>
            <person name="Ma J."/>
        </authorList>
    </citation>
    <scope>NUCLEOTIDE SEQUENCE [LARGE SCALE GENOMIC DNA]</scope>
    <source>
        <strain evidence="1 2">SYNS20</strain>
    </source>
</reference>
<dbReference type="InterPro" id="IPR027417">
    <property type="entry name" value="P-loop_NTPase"/>
</dbReference>
<dbReference type="GeneID" id="81208450"/>
<protein>
    <recommendedName>
        <fullName evidence="3">AAA domain-containing protein</fullName>
    </recommendedName>
</protein>
<proteinExistence type="predicted"/>
<comment type="caution">
    <text evidence="1">The sequence shown here is derived from an EMBL/GenBank/DDBJ whole genome shotgun (WGS) entry which is preliminary data.</text>
</comment>
<gene>
    <name evidence="1" type="ORF">ACFQFD_05350</name>
</gene>
<dbReference type="EMBL" id="JBHSWX010000012">
    <property type="protein sequence ID" value="MFC6785419.1"/>
    <property type="molecule type" value="Genomic_DNA"/>
</dbReference>
<sequence>MSKTQQTHETTRAEIVEAFEAETRTSTYRGTSYGITDAASMRRDHGLRPFWKQLYETTDATTIDTTADAVAYPGVVPDCLIHLRRDERELLKRDDPDLSNLPKARRNVLRWLAVDDDALAKMSIGGTDVLATGQPGSGKSTLGNDLARQVLELNPEEAFVWRGTPSRAEWTPLAPWTKLLLPSSVESSVRVQPPAHASGSFTLDPENVAREVVYYDDVYDLLGEFEAGTFHVVYPDPAGRGIADVFQRSPRTDHFEWVNDASMADESEYDTPTPLSHWWFGFVVALVDEAGPEALSLLLDEVGDLLPQAARSGPKNHNWYEKIEAFRDALVDARKNNKTLFMMGHNEADVHDLVRRKLRWRVTMPGWPNPTAGDSVVGFKSAPMHEQHTQYMTVGRGLWWNALHYTKFSWGDLAKPTVAKVAVELGGRGDRR</sequence>
<dbReference type="Proteomes" id="UP001596443">
    <property type="component" value="Unassembled WGS sequence"/>
</dbReference>